<evidence type="ECO:0000256" key="1">
    <source>
        <dbReference type="ARBA" id="ARBA00022729"/>
    </source>
</evidence>
<dbReference type="EMBL" id="UAWG01000012">
    <property type="protein sequence ID" value="SQB60136.1"/>
    <property type="molecule type" value="Genomic_DNA"/>
</dbReference>
<dbReference type="Proteomes" id="UP000249986">
    <property type="component" value="Unassembled WGS sequence"/>
</dbReference>
<gene>
    <name evidence="4" type="ORF">NCTC10719_01710</name>
</gene>
<evidence type="ECO:0000313" key="4">
    <source>
        <dbReference type="EMBL" id="SQB60136.1"/>
    </source>
</evidence>
<dbReference type="PANTHER" id="PTHR30006">
    <property type="entry name" value="THIAMINE-BINDING PERIPLASMIC PROTEIN-RELATED"/>
    <property type="match status" value="1"/>
</dbReference>
<sequence length="337" mass="38616">MKLKFPKLRTLFIILIIILILLICIVIIKKNNNHSIPDLSDKHIVVYSCLREEETKSILELFKEETNCSYEYIQLPTQEAISRIEDEKNAPKADIFLSGSKLSLQKLEYSNSLAKYITSNSKYINKNFKSKYGRWIAFEVHPFSIVINMNSWNKNFKNLKIPTTFEDLANPNFKNAIVMPNPLTSGTGFSFLSHLYDSLGEEKYKKIIKQIQENTGLLSTRGYNVVQNVVSGEYPIGISYLSNVQLMQKTDPNFIIITPKNFGIDLHGVAIINKKTNLDTAKAFVNFIVSNKTQKRLKDFSYSTPILEAETPKNSIESTENNKENNSLNIWKEIQPQ</sequence>
<dbReference type="GO" id="GO:0030975">
    <property type="term" value="F:thiamine binding"/>
    <property type="evidence" value="ECO:0007669"/>
    <property type="project" value="TreeGrafter"/>
</dbReference>
<dbReference type="GO" id="GO:0015888">
    <property type="term" value="P:thiamine transport"/>
    <property type="evidence" value="ECO:0007669"/>
    <property type="project" value="TreeGrafter"/>
</dbReference>
<feature type="region of interest" description="Disordered" evidence="2">
    <location>
        <begin position="312"/>
        <end position="337"/>
    </location>
</feature>
<keyword evidence="3" id="KW-0812">Transmembrane</keyword>
<keyword evidence="1" id="KW-0732">Signal</keyword>
<feature type="compositionally biased region" description="Polar residues" evidence="2">
    <location>
        <begin position="312"/>
        <end position="329"/>
    </location>
</feature>
<dbReference type="GO" id="GO:0030288">
    <property type="term" value="C:outer membrane-bounded periplasmic space"/>
    <property type="evidence" value="ECO:0007669"/>
    <property type="project" value="TreeGrafter"/>
</dbReference>
<dbReference type="Gene3D" id="3.40.190.10">
    <property type="entry name" value="Periplasmic binding protein-like II"/>
    <property type="match status" value="2"/>
</dbReference>
<dbReference type="AlphaFoldDB" id="A0A2X2Y6T4"/>
<dbReference type="Pfam" id="PF13343">
    <property type="entry name" value="SBP_bac_6"/>
    <property type="match status" value="1"/>
</dbReference>
<dbReference type="SUPFAM" id="SSF53850">
    <property type="entry name" value="Periplasmic binding protein-like II"/>
    <property type="match status" value="1"/>
</dbReference>
<evidence type="ECO:0000313" key="5">
    <source>
        <dbReference type="Proteomes" id="UP000249986"/>
    </source>
</evidence>
<dbReference type="RefSeq" id="WP_111926524.1">
    <property type="nucleotide sequence ID" value="NZ_CATNYD010000001.1"/>
</dbReference>
<feature type="transmembrane region" description="Helical" evidence="3">
    <location>
        <begin position="12"/>
        <end position="28"/>
    </location>
</feature>
<dbReference type="PANTHER" id="PTHR30006:SF2">
    <property type="entry name" value="ABC TRANSPORTER SUBSTRATE-BINDING PROTEIN"/>
    <property type="match status" value="1"/>
</dbReference>
<keyword evidence="3" id="KW-1133">Transmembrane helix</keyword>
<evidence type="ECO:0000256" key="2">
    <source>
        <dbReference type="SAM" id="MobiDB-lite"/>
    </source>
</evidence>
<keyword evidence="3" id="KW-0472">Membrane</keyword>
<name>A0A2X2Y6T4_CLOPF</name>
<evidence type="ECO:0000256" key="3">
    <source>
        <dbReference type="SAM" id="Phobius"/>
    </source>
</evidence>
<dbReference type="PIRSF" id="PIRSF002825">
    <property type="entry name" value="CfbpA"/>
    <property type="match status" value="1"/>
</dbReference>
<dbReference type="GO" id="GO:0030976">
    <property type="term" value="F:thiamine pyrophosphate binding"/>
    <property type="evidence" value="ECO:0007669"/>
    <property type="project" value="TreeGrafter"/>
</dbReference>
<protein>
    <submittedName>
        <fullName evidence="4">ABC transporter substrate-binding protein</fullName>
    </submittedName>
</protein>
<dbReference type="InterPro" id="IPR026045">
    <property type="entry name" value="Ferric-bd"/>
</dbReference>
<organism evidence="4 5">
    <name type="scientific">Clostridium perfringens</name>
    <dbReference type="NCBI Taxonomy" id="1502"/>
    <lineage>
        <taxon>Bacteria</taxon>
        <taxon>Bacillati</taxon>
        <taxon>Bacillota</taxon>
        <taxon>Clostridia</taxon>
        <taxon>Eubacteriales</taxon>
        <taxon>Clostridiaceae</taxon>
        <taxon>Clostridium</taxon>
    </lineage>
</organism>
<accession>A0A2X2Y6T4</accession>
<proteinExistence type="predicted"/>
<reference evidence="4 5" key="1">
    <citation type="submission" date="2018-06" db="EMBL/GenBank/DDBJ databases">
        <authorList>
            <consortium name="Pathogen Informatics"/>
            <person name="Doyle S."/>
        </authorList>
    </citation>
    <scope>NUCLEOTIDE SEQUENCE [LARGE SCALE GENOMIC DNA]</scope>
    <source>
        <strain evidence="4 5">NCTC10719</strain>
    </source>
</reference>